<dbReference type="EMBL" id="AWUE01023538">
    <property type="protein sequence ID" value="OMO53389.1"/>
    <property type="molecule type" value="Genomic_DNA"/>
</dbReference>
<name>A0A1R3G5M5_9ROSI</name>
<accession>A0A1R3G5M5</accession>
<organism evidence="2 3">
    <name type="scientific">Corchorus olitorius</name>
    <dbReference type="NCBI Taxonomy" id="93759"/>
    <lineage>
        <taxon>Eukaryota</taxon>
        <taxon>Viridiplantae</taxon>
        <taxon>Streptophyta</taxon>
        <taxon>Embryophyta</taxon>
        <taxon>Tracheophyta</taxon>
        <taxon>Spermatophyta</taxon>
        <taxon>Magnoliopsida</taxon>
        <taxon>eudicotyledons</taxon>
        <taxon>Gunneridae</taxon>
        <taxon>Pentapetalae</taxon>
        <taxon>rosids</taxon>
        <taxon>malvids</taxon>
        <taxon>Malvales</taxon>
        <taxon>Malvaceae</taxon>
        <taxon>Grewioideae</taxon>
        <taxon>Apeibeae</taxon>
        <taxon>Corchorus</taxon>
    </lineage>
</organism>
<sequence length="30" mass="3522">MVPLATSAQEVYQQREQNREFTATKHKQTT</sequence>
<evidence type="ECO:0000313" key="3">
    <source>
        <dbReference type="Proteomes" id="UP000187203"/>
    </source>
</evidence>
<dbReference type="Proteomes" id="UP000187203">
    <property type="component" value="Unassembled WGS sequence"/>
</dbReference>
<gene>
    <name evidence="2" type="ORF">COLO4_36752</name>
</gene>
<reference evidence="3" key="1">
    <citation type="submission" date="2013-09" db="EMBL/GenBank/DDBJ databases">
        <title>Corchorus olitorius genome sequencing.</title>
        <authorList>
            <person name="Alam M."/>
            <person name="Haque M.S."/>
            <person name="Islam M.S."/>
            <person name="Emdad E.M."/>
            <person name="Islam M.M."/>
            <person name="Ahmed B."/>
            <person name="Halim A."/>
            <person name="Hossen Q.M.M."/>
            <person name="Hossain M.Z."/>
            <person name="Ahmed R."/>
            <person name="Khan M.M."/>
            <person name="Islam R."/>
            <person name="Rashid M.M."/>
            <person name="Khan S.A."/>
            <person name="Rahman M.S."/>
            <person name="Alam M."/>
            <person name="Yahiya A.S."/>
            <person name="Khan M.S."/>
            <person name="Azam M.S."/>
            <person name="Haque T."/>
            <person name="Lashkar M.Z.H."/>
            <person name="Akhand A.I."/>
            <person name="Morshed G."/>
            <person name="Roy S."/>
            <person name="Uddin K.S."/>
            <person name="Rabeya T."/>
            <person name="Hossain A.S."/>
            <person name="Chowdhury A."/>
            <person name="Snigdha A.R."/>
            <person name="Mortoza M.S."/>
            <person name="Matin S.A."/>
            <person name="Hoque S.M.E."/>
            <person name="Islam M.K."/>
            <person name="Roy D.K."/>
            <person name="Haider R."/>
            <person name="Moosa M.M."/>
            <person name="Elias S.M."/>
            <person name="Hasan A.M."/>
            <person name="Jahan S."/>
            <person name="Shafiuddin M."/>
            <person name="Mahmood N."/>
            <person name="Shommy N.S."/>
        </authorList>
    </citation>
    <scope>NUCLEOTIDE SEQUENCE [LARGE SCALE GENOMIC DNA]</scope>
    <source>
        <strain evidence="3">cv. O-4</strain>
    </source>
</reference>
<feature type="region of interest" description="Disordered" evidence="1">
    <location>
        <begin position="1"/>
        <end position="30"/>
    </location>
</feature>
<protein>
    <submittedName>
        <fullName evidence="2">Uncharacterized protein</fullName>
    </submittedName>
</protein>
<comment type="caution">
    <text evidence="2">The sequence shown here is derived from an EMBL/GenBank/DDBJ whole genome shotgun (WGS) entry which is preliminary data.</text>
</comment>
<evidence type="ECO:0000256" key="1">
    <source>
        <dbReference type="SAM" id="MobiDB-lite"/>
    </source>
</evidence>
<dbReference type="AlphaFoldDB" id="A0A1R3G5M5"/>
<feature type="compositionally biased region" description="Polar residues" evidence="1">
    <location>
        <begin position="1"/>
        <end position="15"/>
    </location>
</feature>
<keyword evidence="3" id="KW-1185">Reference proteome</keyword>
<proteinExistence type="predicted"/>
<evidence type="ECO:0000313" key="2">
    <source>
        <dbReference type="EMBL" id="OMO53389.1"/>
    </source>
</evidence>